<dbReference type="AlphaFoldDB" id="A0A3E0ERQ8"/>
<reference evidence="1 2" key="1">
    <citation type="submission" date="2018-08" db="EMBL/GenBank/DDBJ databases">
        <title>Genomic Encyclopedia of Archaeal and Bacterial Type Strains, Phase II (KMG-II): from individual species to whole genera.</title>
        <authorList>
            <person name="Goeker M."/>
        </authorList>
    </citation>
    <scope>NUCLEOTIDE SEQUENCE [LARGE SCALE GENOMIC DNA]</scope>
    <source>
        <strain evidence="1 2">DSM 100880</strain>
    </source>
</reference>
<sequence length="60" mass="7091">MNDIDITILDKDKGSIPRLEKLLREYMCTYEKIETKDGTVYSIEFKTGSIRDKFLNDWSL</sequence>
<keyword evidence="2" id="KW-1185">Reference proteome</keyword>
<proteinExistence type="predicted"/>
<dbReference type="RefSeq" id="WP_115810399.1">
    <property type="nucleotide sequence ID" value="NZ_QUNI01000002.1"/>
</dbReference>
<evidence type="ECO:0000313" key="2">
    <source>
        <dbReference type="Proteomes" id="UP000257136"/>
    </source>
</evidence>
<dbReference type="Proteomes" id="UP000257136">
    <property type="component" value="Unassembled WGS sequence"/>
</dbReference>
<name>A0A3E0ERQ8_9FLAO</name>
<evidence type="ECO:0000313" key="1">
    <source>
        <dbReference type="EMBL" id="REH00913.1"/>
    </source>
</evidence>
<accession>A0A3E0ERQ8</accession>
<dbReference type="OrthoDB" id="1114031at2"/>
<organism evidence="1 2">
    <name type="scientific">Flavobacterium aquicola</name>
    <dbReference type="NCBI Taxonomy" id="1682742"/>
    <lineage>
        <taxon>Bacteria</taxon>
        <taxon>Pseudomonadati</taxon>
        <taxon>Bacteroidota</taxon>
        <taxon>Flavobacteriia</taxon>
        <taxon>Flavobacteriales</taxon>
        <taxon>Flavobacteriaceae</taxon>
        <taxon>Flavobacterium</taxon>
    </lineage>
</organism>
<protein>
    <submittedName>
        <fullName evidence="1">Uncharacterized protein</fullName>
    </submittedName>
</protein>
<dbReference type="EMBL" id="QUNI01000002">
    <property type="protein sequence ID" value="REH00913.1"/>
    <property type="molecule type" value="Genomic_DNA"/>
</dbReference>
<gene>
    <name evidence="1" type="ORF">C8P67_102165</name>
</gene>
<comment type="caution">
    <text evidence="1">The sequence shown here is derived from an EMBL/GenBank/DDBJ whole genome shotgun (WGS) entry which is preliminary data.</text>
</comment>